<proteinExistence type="predicted"/>
<keyword evidence="8" id="KW-1185">Reference proteome</keyword>
<dbReference type="PANTHER" id="PTHR46359">
    <property type="entry name" value="GEO07743P1"/>
    <property type="match status" value="1"/>
</dbReference>
<dbReference type="PROSITE" id="PS50089">
    <property type="entry name" value="ZF_RING_2"/>
    <property type="match status" value="1"/>
</dbReference>
<dbReference type="InterPro" id="IPR052804">
    <property type="entry name" value="UEC_component"/>
</dbReference>
<dbReference type="OrthoDB" id="9984778at2759"/>
<dbReference type="InterPro" id="IPR042981">
    <property type="entry name" value="RNF11_RING-H2"/>
</dbReference>
<keyword evidence="3" id="KW-0862">Zinc</keyword>
<comment type="caution">
    <text evidence="7">The sequence shown here is derived from an EMBL/GenBank/DDBJ whole genome shotgun (WGS) entry which is preliminary data.</text>
</comment>
<feature type="region of interest" description="Disordered" evidence="5">
    <location>
        <begin position="229"/>
        <end position="260"/>
    </location>
</feature>
<evidence type="ECO:0000256" key="1">
    <source>
        <dbReference type="ARBA" id="ARBA00022723"/>
    </source>
</evidence>
<evidence type="ECO:0000256" key="5">
    <source>
        <dbReference type="SAM" id="MobiDB-lite"/>
    </source>
</evidence>
<dbReference type="InterPro" id="IPR013083">
    <property type="entry name" value="Znf_RING/FYVE/PHD"/>
</dbReference>
<feature type="compositionally biased region" description="Basic and acidic residues" evidence="5">
    <location>
        <begin position="19"/>
        <end position="29"/>
    </location>
</feature>
<feature type="compositionally biased region" description="Basic residues" evidence="5">
    <location>
        <begin position="245"/>
        <end position="254"/>
    </location>
</feature>
<keyword evidence="1" id="KW-0479">Metal-binding</keyword>
<sequence length="362" mass="40295">MGNCLRCRNNDADETEPSENSRRGTHDSRRGHFIGYLEHDPILHPAPGISRPMSQLTEEEQVKIATRMGLISTLPLFVFSEEKREKLTECIICMCDYEVGEELRYLPCLHTYHRICIDDWLMRSLNCPSCLEELRPNSPQVSRSMDTTQPGDRTVRQVCTDTLNPATNSFDLLASLMTSTTVESRQSQKCGDSEGKYSRVVTSTDSQPHSSASGPNVKSFCFSHCNNSGSGGDGSTTQPPPTTRVPHRSHRRTRSNGQLTTRVDVMPRLPQLQRVHRRNSTTAVDLAQPTYSRTVASDQPHTSTMSDPAQQLSRSPHQIDGDSHEGARVLHLNEADSLESHGGLGILLIVSDGFDKLKAKKR</sequence>
<evidence type="ECO:0000313" key="8">
    <source>
        <dbReference type="Proteomes" id="UP000699462"/>
    </source>
</evidence>
<gene>
    <name evidence="7" type="ORF">P879_10544</name>
</gene>
<protein>
    <recommendedName>
        <fullName evidence="6">RING-type domain-containing protein</fullName>
    </recommendedName>
</protein>
<accession>A0A8T0D3D8</accession>
<feature type="region of interest" description="Disordered" evidence="5">
    <location>
        <begin position="292"/>
        <end position="324"/>
    </location>
</feature>
<evidence type="ECO:0000313" key="7">
    <source>
        <dbReference type="EMBL" id="KAF8562360.1"/>
    </source>
</evidence>
<dbReference type="Proteomes" id="UP000699462">
    <property type="component" value="Unassembled WGS sequence"/>
</dbReference>
<evidence type="ECO:0000256" key="4">
    <source>
        <dbReference type="PROSITE-ProRule" id="PRU00175"/>
    </source>
</evidence>
<dbReference type="EMBL" id="JTDF01021008">
    <property type="protein sequence ID" value="KAF8562360.1"/>
    <property type="molecule type" value="Genomic_DNA"/>
</dbReference>
<dbReference type="SMART" id="SM00184">
    <property type="entry name" value="RING"/>
    <property type="match status" value="1"/>
</dbReference>
<name>A0A8T0D3D8_9TREM</name>
<dbReference type="AlphaFoldDB" id="A0A8T0D3D8"/>
<evidence type="ECO:0000256" key="3">
    <source>
        <dbReference type="ARBA" id="ARBA00022833"/>
    </source>
</evidence>
<feature type="compositionally biased region" description="Polar residues" evidence="5">
    <location>
        <begin position="292"/>
        <end position="316"/>
    </location>
</feature>
<feature type="region of interest" description="Disordered" evidence="5">
    <location>
        <begin position="183"/>
        <end position="215"/>
    </location>
</feature>
<dbReference type="PANTHER" id="PTHR46359:SF2">
    <property type="entry name" value="GEO07743P1"/>
    <property type="match status" value="1"/>
</dbReference>
<dbReference type="CDD" id="cd16468">
    <property type="entry name" value="RING-H2_RNF11"/>
    <property type="match status" value="1"/>
</dbReference>
<evidence type="ECO:0000256" key="2">
    <source>
        <dbReference type="ARBA" id="ARBA00022771"/>
    </source>
</evidence>
<dbReference type="GO" id="GO:0006511">
    <property type="term" value="P:ubiquitin-dependent protein catabolic process"/>
    <property type="evidence" value="ECO:0007669"/>
    <property type="project" value="TreeGrafter"/>
</dbReference>
<feature type="compositionally biased region" description="Polar residues" evidence="5">
    <location>
        <begin position="200"/>
        <end position="215"/>
    </location>
</feature>
<dbReference type="InterPro" id="IPR001841">
    <property type="entry name" value="Znf_RING"/>
</dbReference>
<organism evidence="7 8">
    <name type="scientific">Paragonimus westermani</name>
    <dbReference type="NCBI Taxonomy" id="34504"/>
    <lineage>
        <taxon>Eukaryota</taxon>
        <taxon>Metazoa</taxon>
        <taxon>Spiralia</taxon>
        <taxon>Lophotrochozoa</taxon>
        <taxon>Platyhelminthes</taxon>
        <taxon>Trematoda</taxon>
        <taxon>Digenea</taxon>
        <taxon>Plagiorchiida</taxon>
        <taxon>Troglotremata</taxon>
        <taxon>Troglotrematidae</taxon>
        <taxon>Paragonimus</taxon>
    </lineage>
</organism>
<dbReference type="GO" id="GO:0061630">
    <property type="term" value="F:ubiquitin protein ligase activity"/>
    <property type="evidence" value="ECO:0007669"/>
    <property type="project" value="TreeGrafter"/>
</dbReference>
<keyword evidence="2 4" id="KW-0863">Zinc-finger</keyword>
<dbReference type="Pfam" id="PF13639">
    <property type="entry name" value="zf-RING_2"/>
    <property type="match status" value="1"/>
</dbReference>
<dbReference type="GO" id="GO:0008270">
    <property type="term" value="F:zinc ion binding"/>
    <property type="evidence" value="ECO:0007669"/>
    <property type="project" value="UniProtKB-KW"/>
</dbReference>
<dbReference type="GO" id="GO:0000151">
    <property type="term" value="C:ubiquitin ligase complex"/>
    <property type="evidence" value="ECO:0007669"/>
    <property type="project" value="TreeGrafter"/>
</dbReference>
<reference evidence="7 8" key="1">
    <citation type="submission" date="2019-07" db="EMBL/GenBank/DDBJ databases">
        <title>Annotation for the trematode Paragonimus westermani.</title>
        <authorList>
            <person name="Choi Y.-J."/>
        </authorList>
    </citation>
    <scope>NUCLEOTIDE SEQUENCE [LARGE SCALE GENOMIC DNA]</scope>
    <source>
        <strain evidence="7">180907_Pwestermani</strain>
    </source>
</reference>
<feature type="domain" description="RING-type" evidence="6">
    <location>
        <begin position="90"/>
        <end position="130"/>
    </location>
</feature>
<dbReference type="Gene3D" id="3.30.40.10">
    <property type="entry name" value="Zinc/RING finger domain, C3HC4 (zinc finger)"/>
    <property type="match status" value="1"/>
</dbReference>
<feature type="region of interest" description="Disordered" evidence="5">
    <location>
        <begin position="1"/>
        <end position="29"/>
    </location>
</feature>
<evidence type="ECO:0000259" key="6">
    <source>
        <dbReference type="PROSITE" id="PS50089"/>
    </source>
</evidence>
<dbReference type="SUPFAM" id="SSF57850">
    <property type="entry name" value="RING/U-box"/>
    <property type="match status" value="1"/>
</dbReference>